<dbReference type="PROSITE" id="PS51719">
    <property type="entry name" value="G_SEPTIN"/>
    <property type="match status" value="1"/>
</dbReference>
<comment type="similarity">
    <text evidence="7 8">Belongs to the TRAFAC class TrmE-Era-EngA-EngB-Septin-like GTPase superfamily. Septin GTPase family.</text>
</comment>
<dbReference type="InterPro" id="IPR016491">
    <property type="entry name" value="Septin"/>
</dbReference>
<dbReference type="OMA" id="EAPILCK"/>
<dbReference type="PANTHER" id="PTHR18884">
    <property type="entry name" value="SEPTIN"/>
    <property type="match status" value="1"/>
</dbReference>
<evidence type="ECO:0000256" key="6">
    <source>
        <dbReference type="ARBA" id="ARBA00023212"/>
    </source>
</evidence>
<accession>B3RY64</accession>
<protein>
    <recommendedName>
        <fullName evidence="7">Septin</fullName>
    </recommendedName>
</protein>
<dbReference type="KEGG" id="tad:TRIADDRAFT_63948"/>
<gene>
    <name evidence="11" type="ORF">TRIADDRAFT_63948</name>
</gene>
<keyword evidence="3 8" id="KW-0547">Nucleotide-binding</keyword>
<dbReference type="InterPro" id="IPR030379">
    <property type="entry name" value="G_SEPTIN_dom"/>
</dbReference>
<dbReference type="GO" id="GO:0031105">
    <property type="term" value="C:septin complex"/>
    <property type="evidence" value="ECO:0000318"/>
    <property type="project" value="GO_Central"/>
</dbReference>
<dbReference type="Gene3D" id="3.40.50.300">
    <property type="entry name" value="P-loop containing nucleotide triphosphate hydrolases"/>
    <property type="match status" value="1"/>
</dbReference>
<evidence type="ECO:0000259" key="10">
    <source>
        <dbReference type="PROSITE" id="PS51719"/>
    </source>
</evidence>
<organism evidence="11 12">
    <name type="scientific">Trichoplax adhaerens</name>
    <name type="common">Trichoplax reptans</name>
    <dbReference type="NCBI Taxonomy" id="10228"/>
    <lineage>
        <taxon>Eukaryota</taxon>
        <taxon>Metazoa</taxon>
        <taxon>Placozoa</taxon>
        <taxon>Uniplacotomia</taxon>
        <taxon>Trichoplacea</taxon>
        <taxon>Trichoplacidae</taxon>
        <taxon>Trichoplax</taxon>
    </lineage>
</organism>
<keyword evidence="5 8" id="KW-0342">GTP-binding</keyword>
<dbReference type="FunFam" id="3.40.50.300:FF:002048">
    <property type="entry name" value="Septin 6"/>
    <property type="match status" value="1"/>
</dbReference>
<evidence type="ECO:0000256" key="7">
    <source>
        <dbReference type="PIRNR" id="PIRNR006698"/>
    </source>
</evidence>
<proteinExistence type="inferred from homology"/>
<name>B3RY64_TRIAD</name>
<keyword evidence="12" id="KW-1185">Reference proteome</keyword>
<dbReference type="FunCoup" id="B3RY64">
    <property type="interactions" value="2185"/>
</dbReference>
<evidence type="ECO:0000256" key="4">
    <source>
        <dbReference type="ARBA" id="ARBA00023054"/>
    </source>
</evidence>
<dbReference type="GO" id="GO:0008104">
    <property type="term" value="P:intracellular protein localization"/>
    <property type="evidence" value="ECO:0000318"/>
    <property type="project" value="GO_Central"/>
</dbReference>
<dbReference type="GO" id="GO:0032153">
    <property type="term" value="C:cell division site"/>
    <property type="evidence" value="ECO:0000318"/>
    <property type="project" value="GO_Central"/>
</dbReference>
<dbReference type="GO" id="GO:0061640">
    <property type="term" value="P:cytoskeleton-dependent cytokinesis"/>
    <property type="evidence" value="ECO:0000318"/>
    <property type="project" value="GO_Central"/>
</dbReference>
<dbReference type="RefSeq" id="XP_002112436.1">
    <property type="nucleotide sequence ID" value="XM_002112400.1"/>
</dbReference>
<dbReference type="GO" id="GO:0015630">
    <property type="term" value="C:microtubule cytoskeleton"/>
    <property type="evidence" value="ECO:0000318"/>
    <property type="project" value="GO_Central"/>
</dbReference>
<dbReference type="HOGENOM" id="CLU_017718_8_1_1"/>
<dbReference type="InParanoid" id="B3RY64"/>
<dbReference type="Proteomes" id="UP000009022">
    <property type="component" value="Unassembled WGS sequence"/>
</dbReference>
<dbReference type="GO" id="GO:0060090">
    <property type="term" value="F:molecular adaptor activity"/>
    <property type="evidence" value="ECO:0000318"/>
    <property type="project" value="GO_Central"/>
</dbReference>
<evidence type="ECO:0000313" key="12">
    <source>
        <dbReference type="Proteomes" id="UP000009022"/>
    </source>
</evidence>
<dbReference type="STRING" id="10228.B3RY64"/>
<dbReference type="CDD" id="cd01850">
    <property type="entry name" value="CDC_Septin"/>
    <property type="match status" value="1"/>
</dbReference>
<dbReference type="GO" id="GO:0003924">
    <property type="term" value="F:GTPase activity"/>
    <property type="evidence" value="ECO:0000318"/>
    <property type="project" value="GO_Central"/>
</dbReference>
<evidence type="ECO:0000256" key="1">
    <source>
        <dbReference type="ARBA" id="ARBA00004245"/>
    </source>
</evidence>
<dbReference type="InterPro" id="IPR027417">
    <property type="entry name" value="P-loop_NTPase"/>
</dbReference>
<dbReference type="OrthoDB" id="416553at2759"/>
<comment type="subcellular location">
    <subcellularLocation>
        <location evidence="1">Cytoplasm</location>
        <location evidence="1">Cytoskeleton</location>
    </subcellularLocation>
</comment>
<dbReference type="GeneID" id="6754085"/>
<dbReference type="PIRSF" id="PIRSF006698">
    <property type="entry name" value="Septin"/>
    <property type="match status" value="1"/>
</dbReference>
<dbReference type="GO" id="GO:0005525">
    <property type="term" value="F:GTP binding"/>
    <property type="evidence" value="ECO:0007669"/>
    <property type="project" value="UniProtKB-UniRule"/>
</dbReference>
<evidence type="ECO:0000256" key="3">
    <source>
        <dbReference type="ARBA" id="ARBA00022741"/>
    </source>
</evidence>
<evidence type="ECO:0000256" key="2">
    <source>
        <dbReference type="ARBA" id="ARBA00022490"/>
    </source>
</evidence>
<dbReference type="AlphaFoldDB" id="B3RY64"/>
<keyword evidence="2" id="KW-0963">Cytoplasm</keyword>
<dbReference type="CTD" id="6754085"/>
<dbReference type="Pfam" id="PF00735">
    <property type="entry name" value="Septin"/>
    <property type="match status" value="1"/>
</dbReference>
<reference evidence="11 12" key="1">
    <citation type="journal article" date="2008" name="Nature">
        <title>The Trichoplax genome and the nature of placozoans.</title>
        <authorList>
            <person name="Srivastava M."/>
            <person name="Begovic E."/>
            <person name="Chapman J."/>
            <person name="Putnam N.H."/>
            <person name="Hellsten U."/>
            <person name="Kawashima T."/>
            <person name="Kuo A."/>
            <person name="Mitros T."/>
            <person name="Salamov A."/>
            <person name="Carpenter M.L."/>
            <person name="Signorovitch A.Y."/>
            <person name="Moreno M.A."/>
            <person name="Kamm K."/>
            <person name="Grimwood J."/>
            <person name="Schmutz J."/>
            <person name="Shapiro H."/>
            <person name="Grigoriev I.V."/>
            <person name="Buss L.W."/>
            <person name="Schierwater B."/>
            <person name="Dellaporta S.L."/>
            <person name="Rokhsar D.S."/>
        </authorList>
    </citation>
    <scope>NUCLEOTIDE SEQUENCE [LARGE SCALE GENOMIC DNA]</scope>
    <source>
        <strain evidence="11 12">Grell-BS-1999</strain>
    </source>
</reference>
<feature type="coiled-coil region" evidence="9">
    <location>
        <begin position="319"/>
        <end position="404"/>
    </location>
</feature>
<keyword evidence="4 9" id="KW-0175">Coiled coil</keyword>
<evidence type="ECO:0000256" key="5">
    <source>
        <dbReference type="ARBA" id="ARBA00023134"/>
    </source>
</evidence>
<evidence type="ECO:0000256" key="8">
    <source>
        <dbReference type="RuleBase" id="RU004560"/>
    </source>
</evidence>
<evidence type="ECO:0000256" key="9">
    <source>
        <dbReference type="SAM" id="Coils"/>
    </source>
</evidence>
<dbReference type="EMBL" id="DS985245">
    <property type="protein sequence ID" value="EDV24546.1"/>
    <property type="molecule type" value="Genomic_DNA"/>
</dbReference>
<dbReference type="GO" id="GO:0005940">
    <property type="term" value="C:septin ring"/>
    <property type="evidence" value="ECO:0000318"/>
    <property type="project" value="GO_Central"/>
</dbReference>
<evidence type="ECO:0000313" key="11">
    <source>
        <dbReference type="EMBL" id="EDV24546.1"/>
    </source>
</evidence>
<dbReference type="SUPFAM" id="SSF52540">
    <property type="entry name" value="P-loop containing nucleoside triphosphate hydrolases"/>
    <property type="match status" value="1"/>
</dbReference>
<feature type="domain" description="Septin-type G" evidence="10">
    <location>
        <begin position="37"/>
        <end position="306"/>
    </location>
</feature>
<sequence>MSSEVKRVLGPDRPLKPSGTVGFSSLPDQLVNRCTENGFDFNVLCIGETGCGKSTLMDSLFKTEFEDIKSKRHSSTSKVGLDCSTYVLKESQISLRLTLVHTESFGDQINKGESCEQISKYVDDQFERYLQAEMASGIRNLHGLHDTRIHACLYFVSPTGHSIKALDLKCMEALHRKVNIIPLIAKADTISIDELQGFKSRIMGEINANNIEIYHFPADDKVVSAVNKANNERLPFAIVGSREKVKVGNEHVRARQYPWGVVQVENENHCDFTRLRDMLIRTNMDDLREKTHHYCYEMYRRRRLQEMGYIDVSNLSDMKASYEKERAAMIETFRRKEEEIRDHYMQLVKEKDEELKRKEQDLLKGFEKTKKERSEEKKILDKQRKTLDEEITAFSRKRQEWEAQHADRLK</sequence>
<dbReference type="eggNOG" id="KOG3859">
    <property type="taxonomic scope" value="Eukaryota"/>
</dbReference>
<keyword evidence="6" id="KW-0206">Cytoskeleton</keyword>
<dbReference type="PhylomeDB" id="B3RY64"/>